<dbReference type="InterPro" id="IPR044926">
    <property type="entry name" value="RGS_subdomain_2"/>
</dbReference>
<dbReference type="SUPFAM" id="SSF48065">
    <property type="entry name" value="DBL homology domain (DH-domain)"/>
    <property type="match status" value="1"/>
</dbReference>
<feature type="compositionally biased region" description="Basic and acidic residues" evidence="1">
    <location>
        <begin position="28"/>
        <end position="45"/>
    </location>
</feature>
<dbReference type="SUPFAM" id="SSF48097">
    <property type="entry name" value="Regulator of G-protein signaling, RGS"/>
    <property type="match status" value="1"/>
</dbReference>
<dbReference type="Pfam" id="PF00621">
    <property type="entry name" value="RhoGEF"/>
    <property type="match status" value="1"/>
</dbReference>
<dbReference type="AlphaFoldDB" id="A0A9Q0LRP5"/>
<comment type="caution">
    <text evidence="4">The sequence shown here is derived from an EMBL/GenBank/DDBJ whole genome shotgun (WGS) entry which is preliminary data.</text>
</comment>
<dbReference type="GO" id="GO:0005085">
    <property type="term" value="F:guanyl-nucleotide exchange factor activity"/>
    <property type="evidence" value="ECO:0007669"/>
    <property type="project" value="InterPro"/>
</dbReference>
<dbReference type="PANTHER" id="PTHR10845:SF192">
    <property type="entry name" value="DOUBLE HIT, ISOFORM B"/>
    <property type="match status" value="1"/>
</dbReference>
<dbReference type="Pfam" id="PF00615">
    <property type="entry name" value="RGS"/>
    <property type="match status" value="1"/>
</dbReference>
<dbReference type="InterPro" id="IPR036305">
    <property type="entry name" value="RGS_sf"/>
</dbReference>
<feature type="domain" description="RGS" evidence="3">
    <location>
        <begin position="95"/>
        <end position="213"/>
    </location>
</feature>
<dbReference type="Gene3D" id="1.20.900.10">
    <property type="entry name" value="Dbl homology (DH) domain"/>
    <property type="match status" value="1"/>
</dbReference>
<feature type="compositionally biased region" description="Basic residues" evidence="1">
    <location>
        <begin position="46"/>
        <end position="68"/>
    </location>
</feature>
<dbReference type="EMBL" id="JAPDFW010000059">
    <property type="protein sequence ID" value="KAJ5076695.1"/>
    <property type="molecule type" value="Genomic_DNA"/>
</dbReference>
<evidence type="ECO:0000313" key="5">
    <source>
        <dbReference type="Proteomes" id="UP001149090"/>
    </source>
</evidence>
<dbReference type="InterPro" id="IPR035899">
    <property type="entry name" value="DBL_dom_sf"/>
</dbReference>
<dbReference type="PROSITE" id="PS50010">
    <property type="entry name" value="DH_2"/>
    <property type="match status" value="1"/>
</dbReference>
<evidence type="ECO:0000259" key="3">
    <source>
        <dbReference type="PROSITE" id="PS50132"/>
    </source>
</evidence>
<dbReference type="InterPro" id="IPR000219">
    <property type="entry name" value="DH_dom"/>
</dbReference>
<accession>A0A9Q0LRP5</accession>
<evidence type="ECO:0000256" key="1">
    <source>
        <dbReference type="SAM" id="MobiDB-lite"/>
    </source>
</evidence>
<dbReference type="PANTHER" id="PTHR10845">
    <property type="entry name" value="REGULATOR OF G PROTEIN SIGNALING"/>
    <property type="match status" value="1"/>
</dbReference>
<evidence type="ECO:0000259" key="2">
    <source>
        <dbReference type="PROSITE" id="PS50010"/>
    </source>
</evidence>
<feature type="domain" description="DH" evidence="2">
    <location>
        <begin position="231"/>
        <end position="413"/>
    </location>
</feature>
<evidence type="ECO:0000313" key="4">
    <source>
        <dbReference type="EMBL" id="KAJ5076695.1"/>
    </source>
</evidence>
<dbReference type="PRINTS" id="PR01301">
    <property type="entry name" value="RGSPROTEIN"/>
</dbReference>
<proteinExistence type="predicted"/>
<sequence length="420" mass="49169">MSKPQPIQTNSTYSMGNYQSLGLSSSPKRPELSQEFKKNLNEKTKSKSKAKTNSKTKPKTRSKKRGKKNSQTDEDLGPSKEIDVENPDPVDEMKTIDDVLKHHISIAYFEAYLIQSQSQENILFYQAVKKFQSIRDPEQMREEADKIISIYMAENGKYEINIDSPTKRKAINTFQDGKVTKNIFDESLDHVIHLMKTDKFISFTKSPEYKELSKDWYRIKNSMMPIGPETPRNGIFQEFYSHEKEYSLNLSTFIDRICKPLSQDNGAIMSQEDFKKLFFNIQEIFNFSIDFLTDLDEKKRNWNYKECVGDLFLKFKHNLKTLYVPYFNNFKIALQTFNEKIIHNKSALNFLRKHITKDIDIESMLNLPNLQLDAYKEFIDKMIHASSEFHPDIQYLEEAKKFITRTQSRCLKTTSTSSQA</sequence>
<feature type="compositionally biased region" description="Polar residues" evidence="1">
    <location>
        <begin position="1"/>
        <end position="27"/>
    </location>
</feature>
<dbReference type="OrthoDB" id="196547at2759"/>
<dbReference type="SMART" id="SM00315">
    <property type="entry name" value="RGS"/>
    <property type="match status" value="1"/>
</dbReference>
<protein>
    <submittedName>
        <fullName evidence="4">Regulator of g protein signaling</fullName>
    </submittedName>
</protein>
<dbReference type="Gene3D" id="1.10.167.10">
    <property type="entry name" value="Regulator of G-protein Signalling 4, domain 2"/>
    <property type="match status" value="1"/>
</dbReference>
<name>A0A9Q0LRP5_ANAIG</name>
<reference evidence="4" key="1">
    <citation type="submission" date="2022-10" db="EMBL/GenBank/DDBJ databases">
        <title>Novel sulphate-reducing endosymbionts in the free-living metamonad Anaeramoeba.</title>
        <authorList>
            <person name="Jerlstrom-Hultqvist J."/>
            <person name="Cepicka I."/>
            <person name="Gallot-Lavallee L."/>
            <person name="Salas-Leiva D."/>
            <person name="Curtis B.A."/>
            <person name="Zahonova K."/>
            <person name="Pipaliya S."/>
            <person name="Dacks J."/>
            <person name="Roger A.J."/>
        </authorList>
    </citation>
    <scope>NUCLEOTIDE SEQUENCE</scope>
    <source>
        <strain evidence="4">BMAN</strain>
    </source>
</reference>
<feature type="region of interest" description="Disordered" evidence="1">
    <location>
        <begin position="1"/>
        <end position="90"/>
    </location>
</feature>
<keyword evidence="5" id="KW-1185">Reference proteome</keyword>
<dbReference type="InterPro" id="IPR016137">
    <property type="entry name" value="RGS"/>
</dbReference>
<organism evidence="4 5">
    <name type="scientific">Anaeramoeba ignava</name>
    <name type="common">Anaerobic marine amoeba</name>
    <dbReference type="NCBI Taxonomy" id="1746090"/>
    <lineage>
        <taxon>Eukaryota</taxon>
        <taxon>Metamonada</taxon>
        <taxon>Anaeramoebidae</taxon>
        <taxon>Anaeramoeba</taxon>
    </lineage>
</organism>
<dbReference type="SMART" id="SM00325">
    <property type="entry name" value="RhoGEF"/>
    <property type="match status" value="1"/>
</dbReference>
<dbReference type="Proteomes" id="UP001149090">
    <property type="component" value="Unassembled WGS sequence"/>
</dbReference>
<dbReference type="PROSITE" id="PS50132">
    <property type="entry name" value="RGS"/>
    <property type="match status" value="1"/>
</dbReference>
<gene>
    <name evidence="4" type="ORF">M0811_00012</name>
</gene>